<dbReference type="EMBL" id="ATMH01007040">
    <property type="protein sequence ID" value="EPY24717.1"/>
    <property type="molecule type" value="Genomic_DNA"/>
</dbReference>
<dbReference type="EMBL" id="ATMH01003873">
    <property type="protein sequence ID" value="EPY30826.1"/>
    <property type="molecule type" value="Genomic_DNA"/>
</dbReference>
<sequence>MNLLPFEEDTISHSVYASIFHLISFSPSSDLSFLFLNSLNACHSMFAVSLSLGATSAYVSVAPVPTTPSPQPAPIRIVANAAGHRNTAVAAALTEQEVLFGDNALHCYPRQPQQVVPYLFLHAAASAAIADASTASESNTFLYDIVKQAASRKYKGHCALEEEQVGDTHRSRHGFAYDTLAGDETKSCFVSAEDLFIQFLNSVKANSIDGACSLSEGQEEQSVFLTIVVPRYAFPSASSQIDTESRESATEWIVEAVKASQLGKVTQHTSVLFSDEGALLAVDSASRDTPYFLIPPCGAPQLAPRPIPQANVLVVDWGSHALSLTLLHTRGGLLVQSEGATAPAYVCSTGRACRAPGSFFAATASCGGDAIDMALLERVVGQFMLKQRKMFPSASRALDVLQAPNSKNLVSCQGATRAREIMTEAIPSRALRRLCVLMEEKKVSLNTQQASGVTVEMEAFYEGMDLVDNMTLGRNKFEAAVRSEWTFIATFEEVLNEFCAKYTDRLTKNPISTVILSGGMCQIAVLAQGITQLVKNKADVSSSALFSPTLNVVDASVVGNGVGASEVSCVGGCLNSYFVAQVYRRHMAHKKVTRASMSKIQAMLHKELGETCEAAWEAVSTAAVEGPDCEDGVPLPSVEALSRNVFVYTGKDTSKLQVFRLQEAAPLPSEDLTLLFSQDTPLPCRVWTKVEEVEHAALSFSLFTDANAGTTTNGDSIPMETGFIRVRSVVEKEVRFNVQPKKKESALLACFTVTYSHPGEESSERCAILSILLVEAADGAVPKTVLPNMILAKHETVLC</sequence>
<evidence type="ECO:0000313" key="7">
    <source>
        <dbReference type="Proteomes" id="UP000015354"/>
    </source>
</evidence>
<dbReference type="GO" id="GO:0005524">
    <property type="term" value="F:ATP binding"/>
    <property type="evidence" value="ECO:0007669"/>
    <property type="project" value="UniProtKB-KW"/>
</dbReference>
<comment type="caution">
    <text evidence="4">The sequence shown here is derived from an EMBL/GenBank/DDBJ whole genome shotgun (WGS) entry which is preliminary data.</text>
</comment>
<name>S9U1U6_9TRYP</name>
<reference evidence="4 7" key="1">
    <citation type="journal article" date="2013" name="PLoS ONE">
        <title>Predicting the Proteins of Angomonas deanei, Strigomonas culicis and Their Respective Endosymbionts Reveals New Aspects of the Trypanosomatidae Family.</title>
        <authorList>
            <person name="Motta M.C."/>
            <person name="Martins A.C."/>
            <person name="de Souza S.S."/>
            <person name="Catta-Preta C.M."/>
            <person name="Silva R."/>
            <person name="Klein C.C."/>
            <person name="de Almeida L.G."/>
            <person name="de Lima Cunha O."/>
            <person name="Ciapina L.P."/>
            <person name="Brocchi M."/>
            <person name="Colabardini A.C."/>
            <person name="de Araujo Lima B."/>
            <person name="Machado C.R."/>
            <person name="de Almeida Soares C.M."/>
            <person name="Probst C.M."/>
            <person name="de Menezes C.B."/>
            <person name="Thompson C.E."/>
            <person name="Bartholomeu D.C."/>
            <person name="Gradia D.F."/>
            <person name="Pavoni D.P."/>
            <person name="Grisard E.C."/>
            <person name="Fantinatti-Garboggini F."/>
            <person name="Marchini F.K."/>
            <person name="Rodrigues-Luiz G.F."/>
            <person name="Wagner G."/>
            <person name="Goldman G.H."/>
            <person name="Fietto J.L."/>
            <person name="Elias M.C."/>
            <person name="Goldman M.H."/>
            <person name="Sagot M.F."/>
            <person name="Pereira M."/>
            <person name="Stoco P.H."/>
            <person name="de Mendonca-Neto R.P."/>
            <person name="Teixeira S.M."/>
            <person name="Maciel T.E."/>
            <person name="de Oliveira Mendes T.A."/>
            <person name="Urmenyi T.P."/>
            <person name="de Souza W."/>
            <person name="Schenkman S."/>
            <person name="de Vasconcelos A.T."/>
        </authorList>
    </citation>
    <scope>NUCLEOTIDE SEQUENCE [LARGE SCALE GENOMIC DNA]</scope>
</reference>
<dbReference type="PANTHER" id="PTHR19375">
    <property type="entry name" value="HEAT SHOCK PROTEIN 70KDA"/>
    <property type="match status" value="1"/>
</dbReference>
<keyword evidence="1 3" id="KW-0547">Nucleotide-binding</keyword>
<keyword evidence="2 3" id="KW-0067">ATP-binding</keyword>
<dbReference type="EMBL" id="ATMH01003390">
    <property type="protein sequence ID" value="EPY31568.1"/>
    <property type="molecule type" value="Genomic_DNA"/>
</dbReference>
<evidence type="ECO:0000256" key="3">
    <source>
        <dbReference type="RuleBase" id="RU003322"/>
    </source>
</evidence>
<proteinExistence type="inferred from homology"/>
<evidence type="ECO:0000313" key="6">
    <source>
        <dbReference type="EMBL" id="EPY31568.1"/>
    </source>
</evidence>
<reference evidence="4" key="2">
    <citation type="submission" date="2013-03" db="EMBL/GenBank/DDBJ databases">
        <authorList>
            <person name="Motta M.C.M."/>
            <person name="Martins A.C.A."/>
            <person name="Preta C.M.C.C."/>
            <person name="Silva R."/>
            <person name="de Souza S.S."/>
            <person name="Klein C.C."/>
            <person name="de Almeida L.G.P."/>
            <person name="Cunha O.L."/>
            <person name="Colabardini A.C."/>
            <person name="Lima B.A."/>
            <person name="Machado C.R."/>
            <person name="Soares C.M.A."/>
            <person name="de Menezes C.B.A."/>
            <person name="Bartolomeu D.C."/>
            <person name="Grisard E.C."/>
            <person name="Fantinatti-Garboggini F."/>
            <person name="Rodrigues-Luiz G.F."/>
            <person name="Wagner G."/>
            <person name="Goldman G.H."/>
            <person name="Fietto J.L.R."/>
            <person name="Ciapina L.P."/>
            <person name="Brocchi M."/>
            <person name="Elias M.C."/>
            <person name="Goldman M.H.S."/>
            <person name="Sagot M.-F."/>
            <person name="Pereira M."/>
            <person name="Stoco P.H."/>
            <person name="Teixeira S.M.R."/>
            <person name="de Mendonca-Neto R.P."/>
            <person name="Maciel T.E.F."/>
            <person name="Mendes T.A.O."/>
            <person name="Urmenyi T.P."/>
            <person name="Teixeira M.M.G."/>
            <person name="de Camargo E.F.P."/>
            <person name="de Sousa W."/>
            <person name="Schenkman S."/>
            <person name="de Vasconcelos A.T.R."/>
        </authorList>
    </citation>
    <scope>NUCLEOTIDE SEQUENCE</scope>
</reference>
<dbReference type="AlphaFoldDB" id="S9U1U6"/>
<organism evidence="4 7">
    <name type="scientific">Strigomonas culicis</name>
    <dbReference type="NCBI Taxonomy" id="28005"/>
    <lineage>
        <taxon>Eukaryota</taxon>
        <taxon>Discoba</taxon>
        <taxon>Euglenozoa</taxon>
        <taxon>Kinetoplastea</taxon>
        <taxon>Metakinetoplastina</taxon>
        <taxon>Trypanosomatida</taxon>
        <taxon>Trypanosomatidae</taxon>
        <taxon>Strigomonadinae</taxon>
        <taxon>Strigomonas</taxon>
    </lineage>
</organism>
<accession>S9U1U6</accession>
<evidence type="ECO:0000256" key="2">
    <source>
        <dbReference type="ARBA" id="ARBA00022840"/>
    </source>
</evidence>
<evidence type="ECO:0000313" key="4">
    <source>
        <dbReference type="EMBL" id="EPY24717.1"/>
    </source>
</evidence>
<gene>
    <name evidence="6" type="ORF">STCU_03390</name>
    <name evidence="5" type="ORF">STCU_03873</name>
    <name evidence="4" type="ORF">STCU_07040</name>
</gene>
<dbReference type="OrthoDB" id="278093at2759"/>
<evidence type="ECO:0000256" key="1">
    <source>
        <dbReference type="ARBA" id="ARBA00022741"/>
    </source>
</evidence>
<keyword evidence="7" id="KW-1185">Reference proteome</keyword>
<dbReference type="GO" id="GO:0140662">
    <property type="term" value="F:ATP-dependent protein folding chaperone"/>
    <property type="evidence" value="ECO:0007669"/>
    <property type="project" value="InterPro"/>
</dbReference>
<dbReference type="SUPFAM" id="SSF53067">
    <property type="entry name" value="Actin-like ATPase domain"/>
    <property type="match status" value="1"/>
</dbReference>
<comment type="similarity">
    <text evidence="3">Belongs to the heat shock protein 70 family.</text>
</comment>
<dbReference type="InterPro" id="IPR013126">
    <property type="entry name" value="Hsp_70_fam"/>
</dbReference>
<dbReference type="Proteomes" id="UP000015354">
    <property type="component" value="Unassembled WGS sequence"/>
</dbReference>
<evidence type="ECO:0000313" key="5">
    <source>
        <dbReference type="EMBL" id="EPY30826.1"/>
    </source>
</evidence>
<dbReference type="Gene3D" id="3.30.420.40">
    <property type="match status" value="2"/>
</dbReference>
<dbReference type="InterPro" id="IPR043129">
    <property type="entry name" value="ATPase_NBD"/>
</dbReference>
<dbReference type="Gene3D" id="3.90.640.10">
    <property type="entry name" value="Actin, Chain A, domain 4"/>
    <property type="match status" value="1"/>
</dbReference>
<protein>
    <submittedName>
        <fullName evidence="4">Uncharacterized protein</fullName>
    </submittedName>
</protein>